<comment type="caution">
    <text evidence="5">The sequence shown here is derived from an EMBL/GenBank/DDBJ whole genome shotgun (WGS) entry which is preliminary data.</text>
</comment>
<evidence type="ECO:0000256" key="2">
    <source>
        <dbReference type="ARBA" id="ARBA00023125"/>
    </source>
</evidence>
<accession>A0A4Q9DV19</accession>
<dbReference type="Gene3D" id="1.10.10.10">
    <property type="entry name" value="Winged helix-like DNA-binding domain superfamily/Winged helix DNA-binding domain"/>
    <property type="match status" value="1"/>
</dbReference>
<evidence type="ECO:0000259" key="4">
    <source>
        <dbReference type="PROSITE" id="PS50995"/>
    </source>
</evidence>
<evidence type="ECO:0000256" key="1">
    <source>
        <dbReference type="ARBA" id="ARBA00023015"/>
    </source>
</evidence>
<feature type="domain" description="HTH marR-type" evidence="4">
    <location>
        <begin position="1"/>
        <end position="142"/>
    </location>
</feature>
<dbReference type="OrthoDB" id="2389730at2"/>
<keyword evidence="2" id="KW-0238">DNA-binding</keyword>
<dbReference type="SMART" id="SM00347">
    <property type="entry name" value="HTH_MARR"/>
    <property type="match status" value="1"/>
</dbReference>
<dbReference type="InterPro" id="IPR036390">
    <property type="entry name" value="WH_DNA-bd_sf"/>
</dbReference>
<keyword evidence="6" id="KW-1185">Reference proteome</keyword>
<reference evidence="5 6" key="1">
    <citation type="submission" date="2019-02" db="EMBL/GenBank/DDBJ databases">
        <title>Paenibacillus sp. nov., isolated from surface-sterilized tissue of Thalictrum simplex L.</title>
        <authorList>
            <person name="Tuo L."/>
        </authorList>
    </citation>
    <scope>NUCLEOTIDE SEQUENCE [LARGE SCALE GENOMIC DNA]</scope>
    <source>
        <strain evidence="5 6">N2SHLJ1</strain>
    </source>
</reference>
<evidence type="ECO:0000313" key="6">
    <source>
        <dbReference type="Proteomes" id="UP000293142"/>
    </source>
</evidence>
<dbReference type="InterPro" id="IPR023187">
    <property type="entry name" value="Tscrpt_reg_MarR-type_CS"/>
</dbReference>
<dbReference type="Proteomes" id="UP000293142">
    <property type="component" value="Unassembled WGS sequence"/>
</dbReference>
<evidence type="ECO:0000313" key="5">
    <source>
        <dbReference type="EMBL" id="TBL80205.1"/>
    </source>
</evidence>
<evidence type="ECO:0000256" key="3">
    <source>
        <dbReference type="ARBA" id="ARBA00023163"/>
    </source>
</evidence>
<gene>
    <name evidence="5" type="ORF">EYB31_07225</name>
</gene>
<dbReference type="PANTHER" id="PTHR42756">
    <property type="entry name" value="TRANSCRIPTIONAL REGULATOR, MARR"/>
    <property type="match status" value="1"/>
</dbReference>
<name>A0A4Q9DV19_9BACL</name>
<dbReference type="Pfam" id="PF01047">
    <property type="entry name" value="MarR"/>
    <property type="match status" value="1"/>
</dbReference>
<dbReference type="CDD" id="cd00090">
    <property type="entry name" value="HTH_ARSR"/>
    <property type="match status" value="1"/>
</dbReference>
<dbReference type="RefSeq" id="WP_131012620.1">
    <property type="nucleotide sequence ID" value="NZ_SIRE01000005.1"/>
</dbReference>
<dbReference type="EMBL" id="SIRE01000005">
    <property type="protein sequence ID" value="TBL80205.1"/>
    <property type="molecule type" value="Genomic_DNA"/>
</dbReference>
<keyword evidence="3" id="KW-0804">Transcription</keyword>
<dbReference type="PROSITE" id="PS01117">
    <property type="entry name" value="HTH_MARR_1"/>
    <property type="match status" value="1"/>
</dbReference>
<keyword evidence="1" id="KW-0805">Transcription regulation</keyword>
<dbReference type="PRINTS" id="PR00598">
    <property type="entry name" value="HTHMARR"/>
</dbReference>
<dbReference type="GO" id="GO:0003677">
    <property type="term" value="F:DNA binding"/>
    <property type="evidence" value="ECO:0007669"/>
    <property type="project" value="UniProtKB-KW"/>
</dbReference>
<sequence length="149" mass="17064">MEELTNHVQADRVREFILFIGDRVKQCSQSFEQDCRLSHHESSVLFALMQDGPLAVKDIAARLEVSLSTLTRILDSLEQTGYVKRNMDPKDRRSFIITLTADAERMLETFPAQMNKIALEMLDSLTVAERLILLELFAKMKATMISRSE</sequence>
<proteinExistence type="predicted"/>
<dbReference type="PANTHER" id="PTHR42756:SF1">
    <property type="entry name" value="TRANSCRIPTIONAL REPRESSOR OF EMRAB OPERON"/>
    <property type="match status" value="1"/>
</dbReference>
<dbReference type="InterPro" id="IPR000835">
    <property type="entry name" value="HTH_MarR-typ"/>
</dbReference>
<dbReference type="SUPFAM" id="SSF46785">
    <property type="entry name" value="Winged helix' DNA-binding domain"/>
    <property type="match status" value="1"/>
</dbReference>
<dbReference type="InterPro" id="IPR011991">
    <property type="entry name" value="ArsR-like_HTH"/>
</dbReference>
<dbReference type="InterPro" id="IPR036388">
    <property type="entry name" value="WH-like_DNA-bd_sf"/>
</dbReference>
<dbReference type="GO" id="GO:0003700">
    <property type="term" value="F:DNA-binding transcription factor activity"/>
    <property type="evidence" value="ECO:0007669"/>
    <property type="project" value="InterPro"/>
</dbReference>
<dbReference type="PROSITE" id="PS50995">
    <property type="entry name" value="HTH_MARR_2"/>
    <property type="match status" value="1"/>
</dbReference>
<organism evidence="5 6">
    <name type="scientific">Paenibacillus thalictri</name>
    <dbReference type="NCBI Taxonomy" id="2527873"/>
    <lineage>
        <taxon>Bacteria</taxon>
        <taxon>Bacillati</taxon>
        <taxon>Bacillota</taxon>
        <taxon>Bacilli</taxon>
        <taxon>Bacillales</taxon>
        <taxon>Paenibacillaceae</taxon>
        <taxon>Paenibacillus</taxon>
    </lineage>
</organism>
<protein>
    <submittedName>
        <fullName evidence="5">MarR family transcriptional regulator</fullName>
    </submittedName>
</protein>
<dbReference type="AlphaFoldDB" id="A0A4Q9DV19"/>